<accession>N8YKH2</accession>
<comment type="caution">
    <text evidence="2">The sequence shown here is derived from an EMBL/GenBank/DDBJ whole genome shotgun (WGS) entry which is preliminary data.</text>
</comment>
<evidence type="ECO:0000313" key="3">
    <source>
        <dbReference type="Proteomes" id="UP000013270"/>
    </source>
</evidence>
<gene>
    <name evidence="2" type="ORF">F963_02217</name>
</gene>
<reference evidence="2 3" key="1">
    <citation type="submission" date="2013-02" db="EMBL/GenBank/DDBJ databases">
        <title>The Genome Sequence of Acinetobacter bereziniae NIPH 3.</title>
        <authorList>
            <consortium name="The Broad Institute Genome Sequencing Platform"/>
            <consortium name="The Broad Institute Genome Sequencing Center for Infectious Disease"/>
            <person name="Cerqueira G."/>
            <person name="Feldgarden M."/>
            <person name="Courvalin P."/>
            <person name="Perichon B."/>
            <person name="Grillot-Courvalin C."/>
            <person name="Clermont D."/>
            <person name="Rocha E."/>
            <person name="Yoon E.-J."/>
            <person name="Nemec A."/>
            <person name="Walker B."/>
            <person name="Young S.K."/>
            <person name="Zeng Q."/>
            <person name="Gargeya S."/>
            <person name="Fitzgerald M."/>
            <person name="Haas B."/>
            <person name="Abouelleil A."/>
            <person name="Alvarado L."/>
            <person name="Arachchi H.M."/>
            <person name="Berlin A.M."/>
            <person name="Chapman S.B."/>
            <person name="Dewar J."/>
            <person name="Goldberg J."/>
            <person name="Griggs A."/>
            <person name="Gujja S."/>
            <person name="Hansen M."/>
            <person name="Howarth C."/>
            <person name="Imamovic A."/>
            <person name="Larimer J."/>
            <person name="McCowan C."/>
            <person name="Murphy C."/>
            <person name="Neiman D."/>
            <person name="Pearson M."/>
            <person name="Priest M."/>
            <person name="Roberts A."/>
            <person name="Saif S."/>
            <person name="Shea T."/>
            <person name="Sisk P."/>
            <person name="Sykes S."/>
            <person name="Wortman J."/>
            <person name="Nusbaum C."/>
            <person name="Birren B."/>
        </authorList>
    </citation>
    <scope>NUCLEOTIDE SEQUENCE [LARGE SCALE GENOMIC DNA]</scope>
    <source>
        <strain evidence="2 3">NIPH 3</strain>
    </source>
</reference>
<dbReference type="Proteomes" id="UP000013270">
    <property type="component" value="Unassembled WGS sequence"/>
</dbReference>
<feature type="domain" description="Transposase Helix-turn-helix" evidence="1">
    <location>
        <begin position="46"/>
        <end position="94"/>
    </location>
</feature>
<protein>
    <recommendedName>
        <fullName evidence="1">Transposase Helix-turn-helix domain-containing protein</fullName>
    </recommendedName>
</protein>
<dbReference type="EMBL" id="APPK01000036">
    <property type="protein sequence ID" value="ENV21824.1"/>
    <property type="molecule type" value="Genomic_DNA"/>
</dbReference>
<proteinExistence type="predicted"/>
<sequence length="132" mass="15189">MKYENLTKFDDIEFKRLVGVTRPLFSKMILVLEEAERLKKKSGRPHSLVLEDQLLLTLKYLRSYSTQLELAAEFAIAESNVNRTIQKIENGLVQSKVFSLPKRNKEIANHDFVIVDVTESAIERPKKTNAVL</sequence>
<evidence type="ECO:0000313" key="2">
    <source>
        <dbReference type="EMBL" id="ENV21824.1"/>
    </source>
</evidence>
<dbReference type="HOGENOM" id="CLU_073820_3_1_6"/>
<dbReference type="AlphaFoldDB" id="N8YKH2"/>
<dbReference type="Pfam" id="PF13613">
    <property type="entry name" value="HTH_Tnp_4"/>
    <property type="match status" value="1"/>
</dbReference>
<dbReference type="PATRIC" id="fig|1217651.3.peg.2183"/>
<organism evidence="2 3">
    <name type="scientific">Acinetobacter bereziniae NIPH 3</name>
    <dbReference type="NCBI Taxonomy" id="1217651"/>
    <lineage>
        <taxon>Bacteria</taxon>
        <taxon>Pseudomonadati</taxon>
        <taxon>Pseudomonadota</taxon>
        <taxon>Gammaproteobacteria</taxon>
        <taxon>Moraxellales</taxon>
        <taxon>Moraxellaceae</taxon>
        <taxon>Acinetobacter</taxon>
    </lineage>
</organism>
<evidence type="ECO:0000259" key="1">
    <source>
        <dbReference type="Pfam" id="PF13613"/>
    </source>
</evidence>
<name>N8YKH2_ACIBZ</name>
<dbReference type="InterPro" id="IPR027805">
    <property type="entry name" value="Transposase_HTH_dom"/>
</dbReference>